<comment type="caution">
    <text evidence="15">The sequence shown here is derived from an EMBL/GenBank/DDBJ whole genome shotgun (WGS) entry which is preliminary data.</text>
</comment>
<evidence type="ECO:0000259" key="13">
    <source>
        <dbReference type="Pfam" id="PF00593"/>
    </source>
</evidence>
<gene>
    <name evidence="15" type="ORF">V3330_08865</name>
</gene>
<dbReference type="PANTHER" id="PTHR32552:SF81">
    <property type="entry name" value="TONB-DEPENDENT OUTER MEMBRANE RECEPTOR"/>
    <property type="match status" value="1"/>
</dbReference>
<keyword evidence="15" id="KW-0675">Receptor</keyword>
<feature type="domain" description="TonB-dependent receptor-like beta-barrel" evidence="13">
    <location>
        <begin position="204"/>
        <end position="690"/>
    </location>
</feature>
<proteinExistence type="inferred from homology"/>
<organism evidence="15 16">
    <name type="scientific">Elongatibacter sediminis</name>
    <dbReference type="NCBI Taxonomy" id="3119006"/>
    <lineage>
        <taxon>Bacteria</taxon>
        <taxon>Pseudomonadati</taxon>
        <taxon>Pseudomonadota</taxon>
        <taxon>Gammaproteobacteria</taxon>
        <taxon>Chromatiales</taxon>
        <taxon>Wenzhouxiangellaceae</taxon>
        <taxon>Elongatibacter</taxon>
    </lineage>
</organism>
<dbReference type="PROSITE" id="PS52016">
    <property type="entry name" value="TONB_DEPENDENT_REC_3"/>
    <property type="match status" value="1"/>
</dbReference>
<keyword evidence="8 12" id="KW-0798">TonB box</keyword>
<dbReference type="InterPro" id="IPR000531">
    <property type="entry name" value="Beta-barrel_TonB"/>
</dbReference>
<keyword evidence="9 11" id="KW-0472">Membrane</keyword>
<accession>A0AAW9RFZ1</accession>
<dbReference type="Pfam" id="PF00593">
    <property type="entry name" value="TonB_dep_Rec_b-barrel"/>
    <property type="match status" value="1"/>
</dbReference>
<evidence type="ECO:0000259" key="14">
    <source>
        <dbReference type="Pfam" id="PF07715"/>
    </source>
</evidence>
<evidence type="ECO:0000256" key="10">
    <source>
        <dbReference type="ARBA" id="ARBA00023237"/>
    </source>
</evidence>
<keyword evidence="6" id="KW-0408">Iron</keyword>
<evidence type="ECO:0000256" key="9">
    <source>
        <dbReference type="ARBA" id="ARBA00023136"/>
    </source>
</evidence>
<evidence type="ECO:0000256" key="12">
    <source>
        <dbReference type="RuleBase" id="RU003357"/>
    </source>
</evidence>
<dbReference type="Pfam" id="PF07715">
    <property type="entry name" value="Plug"/>
    <property type="match status" value="1"/>
</dbReference>
<evidence type="ECO:0000313" key="15">
    <source>
        <dbReference type="EMBL" id="MEJ8567733.1"/>
    </source>
</evidence>
<name>A0AAW9RFZ1_9GAMM</name>
<keyword evidence="2 11" id="KW-0813">Transport</keyword>
<keyword evidence="3 11" id="KW-1134">Transmembrane beta strand</keyword>
<dbReference type="PANTHER" id="PTHR32552">
    <property type="entry name" value="FERRICHROME IRON RECEPTOR-RELATED"/>
    <property type="match status" value="1"/>
</dbReference>
<dbReference type="SUPFAM" id="SSF56935">
    <property type="entry name" value="Porins"/>
    <property type="match status" value="1"/>
</dbReference>
<evidence type="ECO:0000256" key="3">
    <source>
        <dbReference type="ARBA" id="ARBA00022452"/>
    </source>
</evidence>
<dbReference type="EMBL" id="JAZHOG010000005">
    <property type="protein sequence ID" value="MEJ8567733.1"/>
    <property type="molecule type" value="Genomic_DNA"/>
</dbReference>
<protein>
    <submittedName>
        <fullName evidence="15">TonB-dependent receptor</fullName>
    </submittedName>
</protein>
<evidence type="ECO:0000256" key="1">
    <source>
        <dbReference type="ARBA" id="ARBA00004571"/>
    </source>
</evidence>
<evidence type="ECO:0000256" key="4">
    <source>
        <dbReference type="ARBA" id="ARBA00022496"/>
    </source>
</evidence>
<evidence type="ECO:0000256" key="2">
    <source>
        <dbReference type="ARBA" id="ARBA00022448"/>
    </source>
</evidence>
<keyword evidence="4" id="KW-0410">Iron transport</keyword>
<dbReference type="Proteomes" id="UP001359886">
    <property type="component" value="Unassembled WGS sequence"/>
</dbReference>
<evidence type="ECO:0000256" key="5">
    <source>
        <dbReference type="ARBA" id="ARBA00022692"/>
    </source>
</evidence>
<evidence type="ECO:0000313" key="16">
    <source>
        <dbReference type="Proteomes" id="UP001359886"/>
    </source>
</evidence>
<dbReference type="InterPro" id="IPR039426">
    <property type="entry name" value="TonB-dep_rcpt-like"/>
</dbReference>
<dbReference type="GO" id="GO:0009279">
    <property type="term" value="C:cell outer membrane"/>
    <property type="evidence" value="ECO:0007669"/>
    <property type="project" value="UniProtKB-SubCell"/>
</dbReference>
<evidence type="ECO:0000256" key="6">
    <source>
        <dbReference type="ARBA" id="ARBA00023004"/>
    </source>
</evidence>
<evidence type="ECO:0000256" key="7">
    <source>
        <dbReference type="ARBA" id="ARBA00023065"/>
    </source>
</evidence>
<feature type="domain" description="TonB-dependent receptor plug" evidence="14">
    <location>
        <begin position="44"/>
        <end position="150"/>
    </location>
</feature>
<evidence type="ECO:0000256" key="8">
    <source>
        <dbReference type="ARBA" id="ARBA00023077"/>
    </source>
</evidence>
<comment type="similarity">
    <text evidence="11 12">Belongs to the TonB-dependent receptor family.</text>
</comment>
<dbReference type="InterPro" id="IPR012910">
    <property type="entry name" value="Plug_dom"/>
</dbReference>
<dbReference type="Gene3D" id="2.40.170.20">
    <property type="entry name" value="TonB-dependent receptor, beta-barrel domain"/>
    <property type="match status" value="1"/>
</dbReference>
<dbReference type="InterPro" id="IPR036942">
    <property type="entry name" value="Beta-barrel_TonB_sf"/>
</dbReference>
<dbReference type="AlphaFoldDB" id="A0AAW9RFZ1"/>
<comment type="subcellular location">
    <subcellularLocation>
        <location evidence="1 11">Cell outer membrane</location>
        <topology evidence="1 11">Multi-pass membrane protein</topology>
    </subcellularLocation>
</comment>
<sequence>MKKKLIPILLLPSLAWGAQESEISGPETLLEEVVVSGYRLSSPLETDTSITVLDAEAIERSSIQHFEELIPLVPNMNGSGEASRMRYLQLRGLGEREQYEGAPNPSVGFIIDDIDLSGVGTVGGLFDIGQVEVLRGPQSARYGSSALAGVVYMRSTRPSATPTLAAELNGGGDGMFSAGIAAGGALADGLNARIAVQHFEQDGFRDNAWLDRDDTNGRDELTARAKFDWAISDDWSALLTLMYLDFDNGYDAFTVRNDDLMHSDKPGEDRQETRAASLRLEGPLSGAVDFVSITSFADSDIRYGFDGDWGNDDFWGSYGNYIYDYSYVNPRQRDSLAQEFRLQSSSAGRLFGGTTDWVIGLHADRLEEDNAISSTGVYDDSGAENYCAPCLTDRQIQSRYQADTLALFGSLDARLAPAWTLSAGLRYERWKADYQDQWSDINYPGVPPEGNSCTQFDCRPDENLWGGHLALSYDLRDDLRAYARVARGFKSGGFNPSLAALQGVALLGPEFIPYEPEYLWNYELGLKGLFLGGRLAADFAVFTMDRRDAQLSQSSQQVAFDPNSFVFVTYNGDARVNGLETSLSWSLTDAWTLHGSLGLLDSEIRESEKTAAVSPNAIDRDLAHAPSWNLNLGASWTTDGGWFGRLDFNASDAFYFDISHNQKSSSYQVVNLRVGKAWGRWSVAAWGRNIFDENYATRGFYFGNEPPLFENTLYTRFGDPANYGVTVRYQF</sequence>
<keyword evidence="16" id="KW-1185">Reference proteome</keyword>
<reference evidence="15 16" key="1">
    <citation type="submission" date="2024-02" db="EMBL/GenBank/DDBJ databases">
        <title>A novel Wenzhouxiangellaceae bacterium, isolated from coastal sediments.</title>
        <authorList>
            <person name="Du Z.-J."/>
            <person name="Ye Y.-Q."/>
            <person name="Zhang X.-Y."/>
        </authorList>
    </citation>
    <scope>NUCLEOTIDE SEQUENCE [LARGE SCALE GENOMIC DNA]</scope>
    <source>
        <strain evidence="15 16">CH-27</strain>
    </source>
</reference>
<keyword evidence="10 11" id="KW-0998">Cell outer membrane</keyword>
<keyword evidence="5 11" id="KW-0812">Transmembrane</keyword>
<keyword evidence="7" id="KW-0406">Ion transport</keyword>
<dbReference type="GO" id="GO:0006826">
    <property type="term" value="P:iron ion transport"/>
    <property type="evidence" value="ECO:0007669"/>
    <property type="project" value="UniProtKB-KW"/>
</dbReference>
<evidence type="ECO:0000256" key="11">
    <source>
        <dbReference type="PROSITE-ProRule" id="PRU01360"/>
    </source>
</evidence>
<dbReference type="RefSeq" id="WP_354695058.1">
    <property type="nucleotide sequence ID" value="NZ_JAZHOG010000005.1"/>
</dbReference>